<dbReference type="EC" id="1.1.1.133" evidence="2"/>
<evidence type="ECO:0000313" key="5">
    <source>
        <dbReference type="Proteomes" id="UP001527882"/>
    </source>
</evidence>
<evidence type="ECO:0000259" key="3">
    <source>
        <dbReference type="Pfam" id="PF04321"/>
    </source>
</evidence>
<comment type="caution">
    <text evidence="4">The sequence shown here is derived from an EMBL/GenBank/DDBJ whole genome shotgun (WGS) entry which is preliminary data.</text>
</comment>
<proteinExistence type="inferred from homology"/>
<keyword evidence="5" id="KW-1185">Reference proteome</keyword>
<dbReference type="PANTHER" id="PTHR10491:SF4">
    <property type="entry name" value="METHIONINE ADENOSYLTRANSFERASE 2 SUBUNIT BETA"/>
    <property type="match status" value="1"/>
</dbReference>
<gene>
    <name evidence="4" type="primary">rfbD</name>
    <name evidence="4" type="ORF">O9H85_08975</name>
</gene>
<comment type="function">
    <text evidence="2">Catalyzes the reduction of dTDP-6-deoxy-L-lyxo-4-hexulose to yield dTDP-L-rhamnose.</text>
</comment>
<evidence type="ECO:0000313" key="4">
    <source>
        <dbReference type="EMBL" id="MCZ8512545.1"/>
    </source>
</evidence>
<dbReference type="Gene3D" id="3.90.25.10">
    <property type="entry name" value="UDP-galactose 4-epimerase, domain 1"/>
    <property type="match status" value="1"/>
</dbReference>
<dbReference type="Pfam" id="PF04321">
    <property type="entry name" value="RmlD_sub_bind"/>
    <property type="match status" value="1"/>
</dbReference>
<dbReference type="NCBIfam" id="TIGR01214">
    <property type="entry name" value="rmlD"/>
    <property type="match status" value="1"/>
</dbReference>
<keyword evidence="2" id="KW-0521">NADP</keyword>
<comment type="similarity">
    <text evidence="1 2">Belongs to the dTDP-4-dehydrorhamnose reductase family.</text>
</comment>
<dbReference type="Gene3D" id="3.40.50.720">
    <property type="entry name" value="NAD(P)-binding Rossmann-like Domain"/>
    <property type="match status" value="1"/>
</dbReference>
<reference evidence="4 5" key="1">
    <citation type="submission" date="2022-12" db="EMBL/GenBank/DDBJ databases">
        <title>Draft genome sequence of Paenibacillus sp. dW9.</title>
        <authorList>
            <person name="Choi E.-W."/>
            <person name="Kim D.-U."/>
        </authorList>
    </citation>
    <scope>NUCLEOTIDE SEQUENCE [LARGE SCALE GENOMIC DNA]</scope>
    <source>
        <strain evidence="5">dW9</strain>
    </source>
</reference>
<dbReference type="InterPro" id="IPR036291">
    <property type="entry name" value="NAD(P)-bd_dom_sf"/>
</dbReference>
<feature type="domain" description="RmlD-like substrate binding" evidence="3">
    <location>
        <begin position="1"/>
        <end position="279"/>
    </location>
</feature>
<dbReference type="SUPFAM" id="SSF51735">
    <property type="entry name" value="NAD(P)-binding Rossmann-fold domains"/>
    <property type="match status" value="1"/>
</dbReference>
<comment type="pathway">
    <text evidence="2">Carbohydrate biosynthesis; dTDP-L-rhamnose biosynthesis.</text>
</comment>
<dbReference type="EMBL" id="JAQAGZ010000005">
    <property type="protein sequence ID" value="MCZ8512545.1"/>
    <property type="molecule type" value="Genomic_DNA"/>
</dbReference>
<dbReference type="Proteomes" id="UP001527882">
    <property type="component" value="Unassembled WGS sequence"/>
</dbReference>
<accession>A0ABT4Q756</accession>
<evidence type="ECO:0000256" key="1">
    <source>
        <dbReference type="ARBA" id="ARBA00010944"/>
    </source>
</evidence>
<sequence length="283" mass="31694">MKILVTGAAGQLGHDVIKLFGENNELSVIGLDRQQLDVTSVEDCEAILNSVRPDVIIHCAAYTAVDQAEKEEDLAYSVNAFGARNLAVVAEKIGAKICYISTDYVFDGTKNVPYKEYDRKEPINVYGHSKHAGEELVSSLSSRYFIVRTSWVYGSHGHNFVKTMLKLALEKGQLKVVDDQFGSPTYTKDLAKFLLALIKTEQFGIYHATNTGSCSWFEFAKAIMEEKKLNVSVEPCSSKEYPRPAPRPAYSVMDHQAIRSNRLEDLRPWRDALKEFLCELGSL</sequence>
<dbReference type="CDD" id="cd05254">
    <property type="entry name" value="dTDP_HR_like_SDR_e"/>
    <property type="match status" value="1"/>
</dbReference>
<name>A0ABT4Q756_9BACL</name>
<organism evidence="4 5">
    <name type="scientific">Paenibacillus gyeongsangnamensis</name>
    <dbReference type="NCBI Taxonomy" id="3388067"/>
    <lineage>
        <taxon>Bacteria</taxon>
        <taxon>Bacillati</taxon>
        <taxon>Bacillota</taxon>
        <taxon>Bacilli</taxon>
        <taxon>Bacillales</taxon>
        <taxon>Paenibacillaceae</taxon>
        <taxon>Paenibacillus</taxon>
    </lineage>
</organism>
<keyword evidence="2 4" id="KW-0560">Oxidoreductase</keyword>
<dbReference type="InterPro" id="IPR005913">
    <property type="entry name" value="dTDP_dehydrorham_reduct"/>
</dbReference>
<dbReference type="GO" id="GO:0008831">
    <property type="term" value="F:dTDP-4-dehydrorhamnose reductase activity"/>
    <property type="evidence" value="ECO:0007669"/>
    <property type="project" value="UniProtKB-EC"/>
</dbReference>
<evidence type="ECO:0000256" key="2">
    <source>
        <dbReference type="RuleBase" id="RU364082"/>
    </source>
</evidence>
<dbReference type="RefSeq" id="WP_269880996.1">
    <property type="nucleotide sequence ID" value="NZ_JAQAGZ010000005.1"/>
</dbReference>
<dbReference type="InterPro" id="IPR029903">
    <property type="entry name" value="RmlD-like-bd"/>
</dbReference>
<protein>
    <recommendedName>
        <fullName evidence="2">dTDP-4-dehydrorhamnose reductase</fullName>
        <ecNumber evidence="2">1.1.1.133</ecNumber>
    </recommendedName>
</protein>
<dbReference type="PANTHER" id="PTHR10491">
    <property type="entry name" value="DTDP-4-DEHYDRORHAMNOSE REDUCTASE"/>
    <property type="match status" value="1"/>
</dbReference>